<keyword evidence="4 5" id="KW-0143">Chaperone</keyword>
<dbReference type="PANTHER" id="PTHR33692:SF1">
    <property type="entry name" value="RIBOSOME MATURATION FACTOR RIMM"/>
    <property type="match status" value="1"/>
</dbReference>
<dbReference type="PANTHER" id="PTHR33692">
    <property type="entry name" value="RIBOSOME MATURATION FACTOR RIMM"/>
    <property type="match status" value="1"/>
</dbReference>
<evidence type="ECO:0000256" key="2">
    <source>
        <dbReference type="ARBA" id="ARBA00022517"/>
    </source>
</evidence>
<accession>A0A317PEI3</accession>
<proteinExistence type="inferred from homology"/>
<dbReference type="GO" id="GO:0006364">
    <property type="term" value="P:rRNA processing"/>
    <property type="evidence" value="ECO:0007669"/>
    <property type="project" value="UniProtKB-UniRule"/>
</dbReference>
<reference evidence="8 9" key="1">
    <citation type="submission" date="2018-05" db="EMBL/GenBank/DDBJ databases">
        <title>Genomic Encyclopedia of Type Strains, Phase IV (KMG-IV): sequencing the most valuable type-strain genomes for metagenomic binning, comparative biology and taxonomic classification.</title>
        <authorList>
            <person name="Goeker M."/>
        </authorList>
    </citation>
    <scope>NUCLEOTIDE SEQUENCE [LARGE SCALE GENOMIC DNA]</scope>
    <source>
        <strain evidence="8 9">DSM 16791</strain>
    </source>
</reference>
<dbReference type="GO" id="GO:0005737">
    <property type="term" value="C:cytoplasm"/>
    <property type="evidence" value="ECO:0007669"/>
    <property type="project" value="UniProtKB-SubCell"/>
</dbReference>
<dbReference type="OrthoDB" id="9788191at2"/>
<evidence type="ECO:0000259" key="6">
    <source>
        <dbReference type="Pfam" id="PF01782"/>
    </source>
</evidence>
<feature type="domain" description="RimM N-terminal" evidence="6">
    <location>
        <begin position="10"/>
        <end position="87"/>
    </location>
</feature>
<dbReference type="AlphaFoldDB" id="A0A317PEI3"/>
<name>A0A317PEI3_9HYPH</name>
<comment type="function">
    <text evidence="5">An accessory protein needed during the final step in the assembly of 30S ribosomal subunit, possibly for assembly of the head region. Essential for efficient processing of 16S rRNA. May be needed both before and after RbfA during the maturation of 16S rRNA. It has affinity for free ribosomal 30S subunits but not for 70S ribosomes.</text>
</comment>
<keyword evidence="3 5" id="KW-0698">rRNA processing</keyword>
<dbReference type="Gene3D" id="2.30.30.240">
    <property type="entry name" value="PRC-barrel domain"/>
    <property type="match status" value="1"/>
</dbReference>
<comment type="subcellular location">
    <subcellularLocation>
        <location evidence="5">Cytoplasm</location>
    </subcellularLocation>
</comment>
<dbReference type="GO" id="GO:0005840">
    <property type="term" value="C:ribosome"/>
    <property type="evidence" value="ECO:0007669"/>
    <property type="project" value="InterPro"/>
</dbReference>
<dbReference type="Pfam" id="PF05239">
    <property type="entry name" value="PRC"/>
    <property type="match status" value="1"/>
</dbReference>
<gene>
    <name evidence="5" type="primary">rimM</name>
    <name evidence="8" type="ORF">DFR52_105288</name>
</gene>
<dbReference type="NCBIfam" id="TIGR02273">
    <property type="entry name" value="16S_RimM"/>
    <property type="match status" value="1"/>
</dbReference>
<comment type="similarity">
    <text evidence="5">Belongs to the RimM family.</text>
</comment>
<dbReference type="InterPro" id="IPR002676">
    <property type="entry name" value="RimM_N"/>
</dbReference>
<comment type="domain">
    <text evidence="5">The PRC barrel domain binds ribosomal protein uS19.</text>
</comment>
<comment type="subunit">
    <text evidence="5">Binds ribosomal protein uS19.</text>
</comment>
<evidence type="ECO:0000256" key="4">
    <source>
        <dbReference type="ARBA" id="ARBA00023186"/>
    </source>
</evidence>
<dbReference type="InterPro" id="IPR011961">
    <property type="entry name" value="RimM"/>
</dbReference>
<organism evidence="8 9">
    <name type="scientific">Hoeflea marina</name>
    <dbReference type="NCBI Taxonomy" id="274592"/>
    <lineage>
        <taxon>Bacteria</taxon>
        <taxon>Pseudomonadati</taxon>
        <taxon>Pseudomonadota</taxon>
        <taxon>Alphaproteobacteria</taxon>
        <taxon>Hyphomicrobiales</taxon>
        <taxon>Rhizobiaceae</taxon>
        <taxon>Hoeflea</taxon>
    </lineage>
</organism>
<dbReference type="EMBL" id="QGTR01000005">
    <property type="protein sequence ID" value="PWV98305.1"/>
    <property type="molecule type" value="Genomic_DNA"/>
</dbReference>
<evidence type="ECO:0000313" key="9">
    <source>
        <dbReference type="Proteomes" id="UP000246352"/>
    </source>
</evidence>
<dbReference type="InterPro" id="IPR036976">
    <property type="entry name" value="RimM_N_sf"/>
</dbReference>
<dbReference type="GO" id="GO:0043022">
    <property type="term" value="F:ribosome binding"/>
    <property type="evidence" value="ECO:0007669"/>
    <property type="project" value="InterPro"/>
</dbReference>
<keyword evidence="1 5" id="KW-0963">Cytoplasm</keyword>
<evidence type="ECO:0000259" key="7">
    <source>
        <dbReference type="Pfam" id="PF05239"/>
    </source>
</evidence>
<dbReference type="InterPro" id="IPR011033">
    <property type="entry name" value="PRC_barrel-like_sf"/>
</dbReference>
<keyword evidence="2 5" id="KW-0690">Ribosome biogenesis</keyword>
<feature type="domain" description="PRC-barrel" evidence="7">
    <location>
        <begin position="96"/>
        <end position="166"/>
    </location>
</feature>
<dbReference type="SUPFAM" id="SSF50447">
    <property type="entry name" value="Translation proteins"/>
    <property type="match status" value="1"/>
</dbReference>
<dbReference type="Proteomes" id="UP000246352">
    <property type="component" value="Unassembled WGS sequence"/>
</dbReference>
<dbReference type="InterPro" id="IPR009000">
    <property type="entry name" value="Transl_B-barrel_sf"/>
</dbReference>
<evidence type="ECO:0000256" key="3">
    <source>
        <dbReference type="ARBA" id="ARBA00022552"/>
    </source>
</evidence>
<sequence length="189" mass="20190">MTGLEQPVAVGIVGAAQGLRGEVRVKSYTADPLAIGEFDVLFAADGRRFEILDIREAKTVVVVRFRGINDRTAAEALKGTELFIERASLDDEDLEEDEYFHADLEGLEAFDDEGKSWGIVTAVLDFGGGDLLELRLPGQRSVVIPFTRTAVTLVDVAGGRILVDPQAAGLIDDGSSAADEDGEPTGPSR</sequence>
<keyword evidence="9" id="KW-1185">Reference proteome</keyword>
<dbReference type="GO" id="GO:0042274">
    <property type="term" value="P:ribosomal small subunit biogenesis"/>
    <property type="evidence" value="ECO:0007669"/>
    <property type="project" value="UniProtKB-UniRule"/>
</dbReference>
<evidence type="ECO:0000256" key="1">
    <source>
        <dbReference type="ARBA" id="ARBA00022490"/>
    </source>
</evidence>
<dbReference type="RefSeq" id="WP_110033718.1">
    <property type="nucleotide sequence ID" value="NZ_QGTR01000005.1"/>
</dbReference>
<protein>
    <recommendedName>
        <fullName evidence="5">Ribosome maturation factor RimM</fullName>
    </recommendedName>
</protein>
<dbReference type="Pfam" id="PF01782">
    <property type="entry name" value="RimM"/>
    <property type="match status" value="1"/>
</dbReference>
<evidence type="ECO:0000256" key="5">
    <source>
        <dbReference type="HAMAP-Rule" id="MF_00014"/>
    </source>
</evidence>
<dbReference type="InterPro" id="IPR027275">
    <property type="entry name" value="PRC-brl_dom"/>
</dbReference>
<dbReference type="HAMAP" id="MF_00014">
    <property type="entry name" value="Ribosome_mat_RimM"/>
    <property type="match status" value="1"/>
</dbReference>
<dbReference type="Gene3D" id="2.40.30.60">
    <property type="entry name" value="RimM"/>
    <property type="match status" value="1"/>
</dbReference>
<comment type="caution">
    <text evidence="8">The sequence shown here is derived from an EMBL/GenBank/DDBJ whole genome shotgun (WGS) entry which is preliminary data.</text>
</comment>
<evidence type="ECO:0000313" key="8">
    <source>
        <dbReference type="EMBL" id="PWV98305.1"/>
    </source>
</evidence>
<dbReference type="SUPFAM" id="SSF50346">
    <property type="entry name" value="PRC-barrel domain"/>
    <property type="match status" value="1"/>
</dbReference>